<dbReference type="KEGG" id="srho:HH216_01325"/>
<protein>
    <submittedName>
        <fullName evidence="1">Uncharacterized protein</fullName>
    </submittedName>
</protein>
<dbReference type="EMBL" id="CP051677">
    <property type="protein sequence ID" value="QJD77212.1"/>
    <property type="molecule type" value="Genomic_DNA"/>
</dbReference>
<evidence type="ECO:0000313" key="1">
    <source>
        <dbReference type="EMBL" id="QJD77212.1"/>
    </source>
</evidence>
<keyword evidence="2" id="KW-1185">Reference proteome</keyword>
<reference evidence="1 2" key="1">
    <citation type="submission" date="2020-04" db="EMBL/GenBank/DDBJ databases">
        <title>Genome sequencing of novel species.</title>
        <authorList>
            <person name="Heo J."/>
            <person name="Kim S.-J."/>
            <person name="Kim J.-S."/>
            <person name="Hong S.-B."/>
            <person name="Kwon S.-W."/>
        </authorList>
    </citation>
    <scope>NUCLEOTIDE SEQUENCE [LARGE SCALE GENOMIC DNA]</scope>
    <source>
        <strain evidence="1 2">CJU-R4</strain>
    </source>
</reference>
<sequence length="218" mass="26025">MRRIDKSKIPSTDYKKWEKELESKNRIHPKYSANHRFYLDVIMSLYSCQDGLCAYTERRICEVKDYKVSCWNLHKFTGGKPKHYGELDHFDASLKVEKGWLWSNFFMVDGRVNRLKSEKSIGDILKPDLSSYDPFEIFEYDFETHMYIANTNKFDEKKQDEINEMIFELGLNYVVGPRSRYLNEKVQLIEDFGIETWDTIKIDEYPTAFAFIRAERSK</sequence>
<name>A0A7L5DII7_9BACT</name>
<accession>A0A7L5DII7</accession>
<dbReference type="Proteomes" id="UP000501128">
    <property type="component" value="Chromosome"/>
</dbReference>
<organism evidence="1 2">
    <name type="scientific">Spirosoma rhododendri</name>
    <dbReference type="NCBI Taxonomy" id="2728024"/>
    <lineage>
        <taxon>Bacteria</taxon>
        <taxon>Pseudomonadati</taxon>
        <taxon>Bacteroidota</taxon>
        <taxon>Cytophagia</taxon>
        <taxon>Cytophagales</taxon>
        <taxon>Cytophagaceae</taxon>
        <taxon>Spirosoma</taxon>
    </lineage>
</organism>
<proteinExistence type="predicted"/>
<dbReference type="RefSeq" id="WP_169549155.1">
    <property type="nucleotide sequence ID" value="NZ_CP051677.1"/>
</dbReference>
<dbReference type="AlphaFoldDB" id="A0A7L5DII7"/>
<gene>
    <name evidence="1" type="ORF">HH216_01325</name>
</gene>
<evidence type="ECO:0000313" key="2">
    <source>
        <dbReference type="Proteomes" id="UP000501128"/>
    </source>
</evidence>